<keyword evidence="6" id="KW-0282">Flagellum</keyword>
<keyword evidence="6" id="KW-0966">Cell projection</keyword>
<evidence type="ECO:0000256" key="5">
    <source>
        <dbReference type="ARBA" id="ARBA00093797"/>
    </source>
</evidence>
<dbReference type="HOGENOM" id="CLU_155793_2_0_6"/>
<dbReference type="Gene3D" id="1.20.58.380">
    <property type="entry name" value="Flagellar protein flit"/>
    <property type="match status" value="1"/>
</dbReference>
<accession>A0A0B4XSE5</accession>
<reference evidence="6 7" key="1">
    <citation type="journal article" date="2012" name="J. Bacteriol.">
        <title>Genome sequence of an alkane-degrading bacterium, Alcanivorax pacificus type strain W11-5, isolated from deep sea sediment.</title>
        <authorList>
            <person name="Lai Q."/>
            <person name="Shao Z."/>
        </authorList>
    </citation>
    <scope>NUCLEOTIDE SEQUENCE [LARGE SCALE GENOMIC DNA]</scope>
    <source>
        <strain evidence="6 7">W11-5</strain>
    </source>
</reference>
<organism evidence="6 7">
    <name type="scientific">Isoalcanivorax pacificus W11-5</name>
    <dbReference type="NCBI Taxonomy" id="391936"/>
    <lineage>
        <taxon>Bacteria</taxon>
        <taxon>Pseudomonadati</taxon>
        <taxon>Pseudomonadota</taxon>
        <taxon>Gammaproteobacteria</taxon>
        <taxon>Oceanospirillales</taxon>
        <taxon>Alcanivoracaceae</taxon>
        <taxon>Isoalcanivorax</taxon>
    </lineage>
</organism>
<dbReference type="GO" id="GO:0044781">
    <property type="term" value="P:bacterial-type flagellum organization"/>
    <property type="evidence" value="ECO:0007669"/>
    <property type="project" value="UniProtKB-KW"/>
</dbReference>
<dbReference type="KEGG" id="apac:S7S_14655"/>
<protein>
    <recommendedName>
        <fullName evidence="5">Flagellar protein FliT</fullName>
    </recommendedName>
</protein>
<evidence type="ECO:0000256" key="4">
    <source>
        <dbReference type="ARBA" id="ARBA00023186"/>
    </source>
</evidence>
<evidence type="ECO:0000313" key="6">
    <source>
        <dbReference type="EMBL" id="AJD49343.1"/>
    </source>
</evidence>
<name>A0A0B4XSE5_9GAMM</name>
<dbReference type="Proteomes" id="UP000006764">
    <property type="component" value="Chromosome"/>
</dbReference>
<keyword evidence="4" id="KW-0143">Chaperone</keyword>
<evidence type="ECO:0000256" key="3">
    <source>
        <dbReference type="ARBA" id="ARBA00022795"/>
    </source>
</evidence>
<dbReference type="AlphaFoldDB" id="A0A0B4XSE5"/>
<evidence type="ECO:0000256" key="1">
    <source>
        <dbReference type="ARBA" id="ARBA00004514"/>
    </source>
</evidence>
<keyword evidence="2" id="KW-0963">Cytoplasm</keyword>
<comment type="subcellular location">
    <subcellularLocation>
        <location evidence="1">Cytoplasm</location>
        <location evidence="1">Cytosol</location>
    </subcellularLocation>
</comment>
<keyword evidence="3" id="KW-1005">Bacterial flagellum biogenesis</keyword>
<gene>
    <name evidence="6" type="ORF">S7S_14655</name>
</gene>
<evidence type="ECO:0000313" key="7">
    <source>
        <dbReference type="Proteomes" id="UP000006764"/>
    </source>
</evidence>
<dbReference type="OrthoDB" id="6238322at2"/>
<dbReference type="InterPro" id="IPR008622">
    <property type="entry name" value="FliT"/>
</dbReference>
<dbReference type="RefSeq" id="WP_008733779.1">
    <property type="nucleotide sequence ID" value="NZ_CP004387.1"/>
</dbReference>
<dbReference type="STRING" id="391936.S7S_14655"/>
<keyword evidence="6" id="KW-0969">Cilium</keyword>
<sequence>MTDATDARDGKAVSPERVLVAYELLLTRSLRMLASARAQDWDALVDEQTRYVMEVEWLARHEQSVALPLDAVERKAVLLARMLENEREVRACLTARRDELGQLLGTSMRQRELGRAYRPRRPLPVDIHPLFDPDKP</sequence>
<keyword evidence="7" id="KW-1185">Reference proteome</keyword>
<dbReference type="Pfam" id="PF05400">
    <property type="entry name" value="FliT"/>
    <property type="match status" value="1"/>
</dbReference>
<proteinExistence type="predicted"/>
<dbReference type="EMBL" id="CP004387">
    <property type="protein sequence ID" value="AJD49343.1"/>
    <property type="molecule type" value="Genomic_DNA"/>
</dbReference>
<evidence type="ECO:0000256" key="2">
    <source>
        <dbReference type="ARBA" id="ARBA00022490"/>
    </source>
</evidence>